<dbReference type="InterPro" id="IPR011047">
    <property type="entry name" value="Quinoprotein_ADH-like_sf"/>
</dbReference>
<keyword evidence="3" id="KW-1185">Reference proteome</keyword>
<reference evidence="2 3" key="1">
    <citation type="submission" date="2016-12" db="EMBL/GenBank/DDBJ databases">
        <title>Thioflexothrix psekupsii D3 genome sequencing and assembly.</title>
        <authorList>
            <person name="Fomenkov A."/>
            <person name="Vincze T."/>
            <person name="Grabovich M."/>
            <person name="Anton B.P."/>
            <person name="Dubinina G."/>
            <person name="Orlova M."/>
            <person name="Belousova E."/>
            <person name="Roberts R.J."/>
        </authorList>
    </citation>
    <scope>NUCLEOTIDE SEQUENCE [LARGE SCALE GENOMIC DNA]</scope>
    <source>
        <strain evidence="2">D3</strain>
    </source>
</reference>
<dbReference type="Gene3D" id="3.40.50.410">
    <property type="entry name" value="von Willebrand factor, type A domain"/>
    <property type="match status" value="2"/>
</dbReference>
<dbReference type="EMBL" id="MSLT01000023">
    <property type="protein sequence ID" value="OUD12251.1"/>
    <property type="molecule type" value="Genomic_DNA"/>
</dbReference>
<protein>
    <submittedName>
        <fullName evidence="2">Uncharacterized protein</fullName>
    </submittedName>
</protein>
<comment type="caution">
    <text evidence="2">The sequence shown here is derived from an EMBL/GenBank/DDBJ whole genome shotgun (WGS) entry which is preliminary data.</text>
</comment>
<gene>
    <name evidence="2" type="ORF">TPSD3_14115</name>
</gene>
<organism evidence="2 3">
    <name type="scientific">Thioflexithrix psekupsensis</name>
    <dbReference type="NCBI Taxonomy" id="1570016"/>
    <lineage>
        <taxon>Bacteria</taxon>
        <taxon>Pseudomonadati</taxon>
        <taxon>Pseudomonadota</taxon>
        <taxon>Gammaproteobacteria</taxon>
        <taxon>Thiotrichales</taxon>
        <taxon>Thioflexithrix</taxon>
    </lineage>
</organism>
<proteinExistence type="predicted"/>
<keyword evidence="1" id="KW-0732">Signal</keyword>
<evidence type="ECO:0000313" key="3">
    <source>
        <dbReference type="Proteomes" id="UP000194798"/>
    </source>
</evidence>
<evidence type="ECO:0000313" key="2">
    <source>
        <dbReference type="EMBL" id="OUD12251.1"/>
    </source>
</evidence>
<dbReference type="SUPFAM" id="SSF53300">
    <property type="entry name" value="vWA-like"/>
    <property type="match status" value="1"/>
</dbReference>
<feature type="chain" id="PRO_5012038498" evidence="1">
    <location>
        <begin position="25"/>
        <end position="1906"/>
    </location>
</feature>
<name>A0A251X473_9GAMM</name>
<feature type="signal peptide" evidence="1">
    <location>
        <begin position="1"/>
        <end position="24"/>
    </location>
</feature>
<dbReference type="InterPro" id="IPR036465">
    <property type="entry name" value="vWFA_dom_sf"/>
</dbReference>
<sequence length="1906" mass="206839">MKWLHVFAATFLTLLAGLPVVASADDTELYTRQVQEITEDVRPNILFMLDASGSMLWPLRDETTGADMGKKRIDVLKEALVDMLDQVNNVNVGLGQFAARKGDVNTPILYPVAYIDGTVKNTDDEVDGYVYNTASIVQGADDAEETISTGQMVLNDETLELTTLESVSIVRSQISASRDDVREFLSTGAIGAKNGDPSGSKFDSLVLGDTTGDKHITGLRFGNIYLPRGAIIKSAKIVFAAAVTDISANKTKPLIKIHGVNQANMDSFAVSNNTLSTLPKTTANIDWLIEDPWYVGLTYSSVELATIVEEILAQPDWKVGNGLAFLFEKNPHDDKAAWRRFTTFDEDPVQAPELRIIYEIPPGLEFDMVHEQRVTGADGDGFEFRTPTPSNAFIAYTSKTESATEEGTTWTDQIRLGTSFCTSTSTEPKKNSCRGESLMGVRFPNVPIPKGVNLKEARLDFTYRTSKENLGTQPLSLNIFVEDSVNPEPFVLGIGSSVNRTMLVNHNLSARTRSSSSVQWANLPNQAENLVVSSPSITSLVQSLINKSDWDRTNNAMVFLLERDLTVPWNSMAGQRAIHYTGIPGDITANDETKAARLFLKWEASGEATAPEAQMVGLRFQNVEIPQGATIKEARLIFTSAFDASAPSDIQIQAERGSSVEFTSAPGNLSKRPRTTAKVDWTLDPWAENETYSSPDLTAVVQEVVSSSSWCGGKEGITFLITAKSGQPLRNAQAFEYSRSGAAQLRFVYDSKDIKGTGCTTSTFSGRIVGTDDDVEETVIRDGSTDGTLFIDSKTLELTVSGSGGKETQRIVGLRFQDIPIPKGTTVSKAILEFVADANTSNPGELTIRAEKVPDAKRFIGENNELSKRSKTSTSVKWVLDADNAWVKGQTFQTVDISPVINEVINQSDWKTYNDIALFISGDKGLREAKSFDASPGEAPVLRLVIEGSLGDGTVSNTVRSHLKKAVRDMFVPNYSMTAIVDALYEAYLYYLGGEVTGGANRLNNMHYRVSHPTSHTGTNAIPQGCNILLDPYSDPCAKEKIAEAKANYISPIASACQANHIVLLTDGQPTQNTVVGRINSLTACGKGYPDGTLYLDRNTKDGSTNNDHVCAPELAKYMFATDMSELPEFQNVMTHTVGFQLGNAWLTTDTGSKGSLVLDANGNPQLDPDITAQNAQTVRYMNYIAGMGGGDFYPASTATELLDAFKAIIAKAMTTSTSYAAPSVSVSAFNRLFHRNEVYFSLFKPDFKQRWHGNVKKFLICDGSQSGCTPGDIMDADGNSAVLGRYINPEARSFWSSDKDGERIQAGGAGERAQSDLSWESSADNARQMFTYLGGSSSLTGTDNALVSSNTGITATALGVSESERATLIDWIRGKDVDDEDQDGVTSEMRWLYADPLHSSPAVVTYGGTDNNPDTRLFVGSNDGLIRAIDGRTGAEQWAFLPPELLSIQKQLRLNEPGSRIYGVDASPTVWFHDINGNGTVDGGDTVKVYFGMRRGGRNIYALDVTNPALPKLDWTIKGGVTSGFSKLGQTWSAARPILVNYGGQKRLVLMFGGGYDPNHDPVGNPAPYEPSSMGNAIYMVHPKDGRVLWSASDSGASLNLPDMKYSIPSDLAFIDSDGDGAMDRVYFGDVGGQIWRIDLRNIGGTGTQGIGGVLGRFGTNGDPTMHRRFFYPPEIVRVTDTIYSSEDVYDLVLLTSGTRPNPLGTAIQDQFYALRDFSITGLPDYNGDGKADDKDKAGNPTTFSTAKLSEMVDLTSNILQTATGSARTAVVDQMRDSKGWYINLVAEPGEKGLASPIVLEGKVFFATYAPPKAEANQACSVSNDGNSRLYVLDILTASAAFDLNKDGTVDSSDRSQMLREGIVSDLVPIYTSSGEVRILSTDLSILGQDSFATIRVHPTFWMQE</sequence>
<dbReference type="RefSeq" id="WP_086489201.1">
    <property type="nucleotide sequence ID" value="NZ_MSLT01000023.1"/>
</dbReference>
<dbReference type="OrthoDB" id="7156875at2"/>
<dbReference type="Proteomes" id="UP000194798">
    <property type="component" value="Unassembled WGS sequence"/>
</dbReference>
<dbReference type="InterPro" id="IPR015943">
    <property type="entry name" value="WD40/YVTN_repeat-like_dom_sf"/>
</dbReference>
<accession>A0A251X473</accession>
<dbReference type="SUPFAM" id="SSF50998">
    <property type="entry name" value="Quinoprotein alcohol dehydrogenase-like"/>
    <property type="match status" value="1"/>
</dbReference>
<dbReference type="Gene3D" id="2.130.10.10">
    <property type="entry name" value="YVTN repeat-like/Quinoprotein amine dehydrogenase"/>
    <property type="match status" value="1"/>
</dbReference>
<evidence type="ECO:0000256" key="1">
    <source>
        <dbReference type="SAM" id="SignalP"/>
    </source>
</evidence>